<protein>
    <submittedName>
        <fullName evidence="2">Uncharacterized protein</fullName>
    </submittedName>
</protein>
<evidence type="ECO:0000313" key="3">
    <source>
        <dbReference type="Proteomes" id="UP000601435"/>
    </source>
</evidence>
<dbReference type="AlphaFoldDB" id="A0A812JMR7"/>
<name>A0A812JMR7_9DINO</name>
<evidence type="ECO:0000313" key="2">
    <source>
        <dbReference type="EMBL" id="CAE7211865.1"/>
    </source>
</evidence>
<keyword evidence="1" id="KW-0812">Transmembrane</keyword>
<gene>
    <name evidence="2" type="ORF">SNEC2469_LOCUS2196</name>
</gene>
<dbReference type="EMBL" id="CAJNJA010006552">
    <property type="protein sequence ID" value="CAE7211865.1"/>
    <property type="molecule type" value="Genomic_DNA"/>
</dbReference>
<feature type="transmembrane region" description="Helical" evidence="1">
    <location>
        <begin position="34"/>
        <end position="59"/>
    </location>
</feature>
<feature type="transmembrane region" description="Helical" evidence="1">
    <location>
        <begin position="132"/>
        <end position="156"/>
    </location>
</feature>
<dbReference type="InterPro" id="IPR035897">
    <property type="entry name" value="Toll_tir_struct_dom_sf"/>
</dbReference>
<keyword evidence="1" id="KW-0472">Membrane</keyword>
<organism evidence="2 3">
    <name type="scientific">Symbiodinium necroappetens</name>
    <dbReference type="NCBI Taxonomy" id="1628268"/>
    <lineage>
        <taxon>Eukaryota</taxon>
        <taxon>Sar</taxon>
        <taxon>Alveolata</taxon>
        <taxon>Dinophyceae</taxon>
        <taxon>Suessiales</taxon>
        <taxon>Symbiodiniaceae</taxon>
        <taxon>Symbiodinium</taxon>
    </lineage>
</organism>
<dbReference type="SUPFAM" id="SSF52200">
    <property type="entry name" value="Toll/Interleukin receptor TIR domain"/>
    <property type="match status" value="1"/>
</dbReference>
<feature type="transmembrane region" description="Helical" evidence="1">
    <location>
        <begin position="168"/>
        <end position="187"/>
    </location>
</feature>
<keyword evidence="3" id="KW-1185">Reference proteome</keyword>
<dbReference type="Proteomes" id="UP000601435">
    <property type="component" value="Unassembled WGS sequence"/>
</dbReference>
<reference evidence="2" key="1">
    <citation type="submission" date="2021-02" db="EMBL/GenBank/DDBJ databases">
        <authorList>
            <person name="Dougan E. K."/>
            <person name="Rhodes N."/>
            <person name="Thang M."/>
            <person name="Chan C."/>
        </authorList>
    </citation>
    <scope>NUCLEOTIDE SEQUENCE</scope>
</reference>
<accession>A0A812JMR7</accession>
<comment type="caution">
    <text evidence="2">The sequence shown here is derived from an EMBL/GenBank/DDBJ whole genome shotgun (WGS) entry which is preliminary data.</text>
</comment>
<sequence>MLAAWATGTALSCVGVLLGVLPMIYEWEFLDGEVISMSCWAIVAGALSSSCGLLLFPYICGPCGDRRCFLDCACIDQTDQARMQAGIRSIGGFLQAAEELHVLWSEPYLTRLWCVFELAAYQKLKPSGRITIAPVFVEVIVCLLFVYLHVASWFFVAIRTSALGRTTWIWIALACFGGSLFPLVHALRHICTYKQVLLSNVGNFQFDTLACANESDREVIREAIVR</sequence>
<dbReference type="OrthoDB" id="423152at2759"/>
<keyword evidence="1" id="KW-1133">Transmembrane helix</keyword>
<feature type="non-terminal residue" evidence="2">
    <location>
        <position position="226"/>
    </location>
</feature>
<evidence type="ECO:0000256" key="1">
    <source>
        <dbReference type="SAM" id="Phobius"/>
    </source>
</evidence>
<proteinExistence type="predicted"/>